<dbReference type="STRING" id="2018661.A0A2A2LZL8"/>
<name>A0A2A2LZL8_9BILA</name>
<feature type="domain" description="ZSWIM3 N-terminal" evidence="2">
    <location>
        <begin position="274"/>
        <end position="375"/>
    </location>
</feature>
<evidence type="ECO:0000259" key="2">
    <source>
        <dbReference type="Pfam" id="PF21599"/>
    </source>
</evidence>
<reference evidence="3 4" key="1">
    <citation type="journal article" date="2017" name="Curr. Biol.">
        <title>Genome architecture and evolution of a unichromosomal asexual nematode.</title>
        <authorList>
            <person name="Fradin H."/>
            <person name="Zegar C."/>
            <person name="Gutwein M."/>
            <person name="Lucas J."/>
            <person name="Kovtun M."/>
            <person name="Corcoran D."/>
            <person name="Baugh L.R."/>
            <person name="Kiontke K."/>
            <person name="Gunsalus K."/>
            <person name="Fitch D.H."/>
            <person name="Piano F."/>
        </authorList>
    </citation>
    <scope>NUCLEOTIDE SEQUENCE [LARGE SCALE GENOMIC DNA]</scope>
    <source>
        <strain evidence="3">PF1309</strain>
    </source>
</reference>
<feature type="region of interest" description="Disordered" evidence="1">
    <location>
        <begin position="124"/>
        <end position="162"/>
    </location>
</feature>
<feature type="region of interest" description="Disordered" evidence="1">
    <location>
        <begin position="390"/>
        <end position="432"/>
    </location>
</feature>
<dbReference type="AlphaFoldDB" id="A0A2A2LZL8"/>
<protein>
    <recommendedName>
        <fullName evidence="2">ZSWIM3 N-terminal domain-containing protein</fullName>
    </recommendedName>
</protein>
<keyword evidence="4" id="KW-1185">Reference proteome</keyword>
<evidence type="ECO:0000256" key="1">
    <source>
        <dbReference type="SAM" id="MobiDB-lite"/>
    </source>
</evidence>
<feature type="compositionally biased region" description="Polar residues" evidence="1">
    <location>
        <begin position="516"/>
        <end position="526"/>
    </location>
</feature>
<comment type="caution">
    <text evidence="3">The sequence shown here is derived from an EMBL/GenBank/DDBJ whole genome shotgun (WGS) entry which is preliminary data.</text>
</comment>
<dbReference type="InterPro" id="IPR048325">
    <property type="entry name" value="ZSWIM3_N"/>
</dbReference>
<evidence type="ECO:0000313" key="3">
    <source>
        <dbReference type="EMBL" id="PAV91573.1"/>
    </source>
</evidence>
<dbReference type="Proteomes" id="UP000218231">
    <property type="component" value="Unassembled WGS sequence"/>
</dbReference>
<feature type="region of interest" description="Disordered" evidence="1">
    <location>
        <begin position="225"/>
        <end position="252"/>
    </location>
</feature>
<dbReference type="InterPro" id="IPR040854">
    <property type="entry name" value="ZSWIM9"/>
</dbReference>
<organism evidence="3 4">
    <name type="scientific">Diploscapter pachys</name>
    <dbReference type="NCBI Taxonomy" id="2018661"/>
    <lineage>
        <taxon>Eukaryota</taxon>
        <taxon>Metazoa</taxon>
        <taxon>Ecdysozoa</taxon>
        <taxon>Nematoda</taxon>
        <taxon>Chromadorea</taxon>
        <taxon>Rhabditida</taxon>
        <taxon>Rhabditina</taxon>
        <taxon>Rhabditomorpha</taxon>
        <taxon>Rhabditoidea</taxon>
        <taxon>Rhabditidae</taxon>
        <taxon>Diploscapter</taxon>
    </lineage>
</organism>
<dbReference type="OrthoDB" id="5915810at2759"/>
<feature type="compositionally biased region" description="Acidic residues" evidence="1">
    <location>
        <begin position="145"/>
        <end position="160"/>
    </location>
</feature>
<dbReference type="Pfam" id="PF21599">
    <property type="entry name" value="ZSWIM3_N"/>
    <property type="match status" value="1"/>
</dbReference>
<dbReference type="EMBL" id="LIAE01006307">
    <property type="protein sequence ID" value="PAV91573.1"/>
    <property type="molecule type" value="Genomic_DNA"/>
</dbReference>
<dbReference type="PANTHER" id="PTHR47086:SF4">
    <property type="entry name" value="BTB DOMAIN-CONTAINING PROTEIN"/>
    <property type="match status" value="1"/>
</dbReference>
<evidence type="ECO:0000313" key="4">
    <source>
        <dbReference type="Proteomes" id="UP000218231"/>
    </source>
</evidence>
<proteinExistence type="predicted"/>
<gene>
    <name evidence="3" type="ORF">WR25_10886</name>
</gene>
<feature type="region of interest" description="Disordered" evidence="1">
    <location>
        <begin position="507"/>
        <end position="526"/>
    </location>
</feature>
<sequence length="626" mass="68777">MQAAEYFSRPQPSLEQFTSYFGAGLTRVMLKSVLDVSMTPVPAVSTPSQCRPHFLLPSLPHPQSNLASILQVVSTAMPISFPAHPTGSDSDAKEPAMKRARLDAGVRDGEWSGDQNEKVFQLKKEAPEDEITIDPSEAATPEARQEEDSEQSGNDEEMEETTERRLEILKPVSIMNNSKYGILNSQPNHGQVAPHLGPLTLDVNTQPCSTFPSTTNTFDESLCSASLPSDGSSSASSSSNQGNSLSPKPVSISSSLSLKRPLYSPTDDYISQDARFESFADFEEKFDAWKRKHLHPFRVASSEALREPDGSISEKFKYRYVVYHCAHYGEPRMRGIGKRPNQNYLPSGCKAMLRLNYSFNEKCLKVTTINAQHVNHEVSLEMFQRVSQKIRRSIKSEDGTPSPTPRRSRGPIDPSSTPLSSIPDHSPSFSHNSSLNLSVCTPTTTASAAPSPQAQVAAFAALVQQQNLQMMMYLSQQKENMQSMALRGQLDNLLTATATGRPLTQFTQPVMGLPSLSDSRQQPRSNALTIKQDKSENDEVDVVTSAHQSQLPAPIAIKPTVSSSAPSPFLFTSTPSSAPSILSLPLLDTCLVQIRNSIIDSTISPTARNDRLKDMQNLLHKWNTNK</sequence>
<accession>A0A2A2LZL8</accession>
<dbReference type="PANTHER" id="PTHR47086">
    <property type="entry name" value="BTB DOMAIN-CONTAINING PROTEIN"/>
    <property type="match status" value="1"/>
</dbReference>